<evidence type="ECO:0000313" key="1">
    <source>
        <dbReference type="EMBL" id="QBZ92925.1"/>
    </source>
</evidence>
<sequence length="216" mass="24406">MTNILTMIENSKKAKNESIASTVRMPEWMHKFVERLALELDISKHEVMLKLLEHGAEAAQDRLDEVEKAELAQLALAEEVEPQPAVGFHILNTNKTHTDDDHEWMLANKAAAAFYAPWKLNINRIKKGEVVFLYENITGIVAYGRGTGEVQMRDHEGEKDECHYQVLEGFKILEQPISAAAIKKALDRNVVFLRTMSGMPDGQKVLDLIESKKAKP</sequence>
<organism evidence="1 2">
    <name type="scientific">Pseudomonas viciae</name>
    <dbReference type="NCBI Taxonomy" id="2505979"/>
    <lineage>
        <taxon>Bacteria</taxon>
        <taxon>Pseudomonadati</taxon>
        <taxon>Pseudomonadota</taxon>
        <taxon>Gammaproteobacteria</taxon>
        <taxon>Pseudomonadales</taxon>
        <taxon>Pseudomonadaceae</taxon>
        <taxon>Pseudomonas</taxon>
    </lineage>
</organism>
<evidence type="ECO:0000313" key="2">
    <source>
        <dbReference type="Proteomes" id="UP000296468"/>
    </source>
</evidence>
<dbReference type="RefSeq" id="WP_135848102.1">
    <property type="nucleotide sequence ID" value="NZ_CP035089.1"/>
</dbReference>
<keyword evidence="1" id="KW-0614">Plasmid</keyword>
<name>A0A4P7PQ89_9PSED</name>
<protein>
    <submittedName>
        <fullName evidence="1">Uncharacterized protein</fullName>
    </submittedName>
</protein>
<accession>A0A4P7PQ89</accession>
<reference evidence="1 2" key="1">
    <citation type="journal article" date="2019" name="Front. Microbiol.">
        <title>In silico and Genetic Analyses of Cyclic Lipopeptide Synthetic Gene Clusters in Pseudomonas sp. 11K1.</title>
        <authorList>
            <person name="Zhao H."/>
            <person name="Liu Y.P."/>
            <person name="Zhang L.Q."/>
        </authorList>
    </citation>
    <scope>NUCLEOTIDE SEQUENCE [LARGE SCALE GENOMIC DNA]</scope>
    <source>
        <strain evidence="1 2">11K1</strain>
        <plasmid evidence="2">p11k1</plasmid>
    </source>
</reference>
<dbReference type="EMBL" id="CP035089">
    <property type="protein sequence ID" value="QBZ92925.1"/>
    <property type="molecule type" value="Genomic_DNA"/>
</dbReference>
<proteinExistence type="predicted"/>
<dbReference type="OrthoDB" id="6659686at2"/>
<gene>
    <name evidence="1" type="ORF">EPZ47_29985</name>
</gene>
<geneLocation type="plasmid" evidence="2">
    <name>p11k1</name>
</geneLocation>
<dbReference type="AlphaFoldDB" id="A0A4P7PQ89"/>
<dbReference type="KEGG" id="pvk:EPZ47_29985"/>
<dbReference type="Proteomes" id="UP000296468">
    <property type="component" value="Plasmid p11K1"/>
</dbReference>